<evidence type="ECO:0000259" key="2">
    <source>
        <dbReference type="Pfam" id="PF04235"/>
    </source>
</evidence>
<dbReference type="Pfam" id="PF07786">
    <property type="entry name" value="HGSNAT_cat"/>
    <property type="match status" value="1"/>
</dbReference>
<feature type="transmembrane region" description="Helical" evidence="1">
    <location>
        <begin position="210"/>
        <end position="230"/>
    </location>
</feature>
<dbReference type="RefSeq" id="WP_204466634.1">
    <property type="nucleotide sequence ID" value="NZ_JAFBCV010000008.1"/>
</dbReference>
<sequence>MNNNRMEGLDLARALAMFGMILVNFMIVTGAKGNGHPLLVGFTNLFEGRAAATFVTLAGIGIALMTRKARVSRDKNLVRSVQTSLWKRSVFLFILGLLLYMGGWTGDILHYYGVYMAIAAVLILATKKKIIFTTVSIVLIAQVYQMVFSYMSGWSSTKPFLEYLDFWTVTGFFRNLLFNGHHPVFPWICFLLIGMVVGRLDLVNHGVRKAIMIVSLLTLTVTELLSRVLIDLLSNSIITIERATFLFNTNAYPPNGLYILSNTSSALLVILLSIYVAEKFNQAKLIRSLIYTGQLALTHYISHVAVGIGLLVILDRVILFNGFEPQPLSFTFMYVCMYFTGSILFSVLWRLRFKRGPVEWVMRKCT</sequence>
<keyword evidence="5" id="KW-1185">Reference proteome</keyword>
<evidence type="ECO:0000259" key="3">
    <source>
        <dbReference type="Pfam" id="PF07786"/>
    </source>
</evidence>
<keyword evidence="1" id="KW-0812">Transmembrane</keyword>
<keyword evidence="1" id="KW-0472">Membrane</keyword>
<feature type="domain" description="DUF418" evidence="2">
    <location>
        <begin position="257"/>
        <end position="366"/>
    </location>
</feature>
<dbReference type="InterPro" id="IPR012429">
    <property type="entry name" value="HGSNAT_cat"/>
</dbReference>
<keyword evidence="1" id="KW-1133">Transmembrane helix</keyword>
<gene>
    <name evidence="4" type="ORF">JOC54_002655</name>
</gene>
<feature type="transmembrane region" description="Helical" evidence="1">
    <location>
        <begin position="12"/>
        <end position="28"/>
    </location>
</feature>
<accession>A0ABS2SVX5</accession>
<evidence type="ECO:0000313" key="5">
    <source>
        <dbReference type="Proteomes" id="UP001179280"/>
    </source>
</evidence>
<organism evidence="4 5">
    <name type="scientific">Shouchella xiaoxiensis</name>
    <dbReference type="NCBI Taxonomy" id="766895"/>
    <lineage>
        <taxon>Bacteria</taxon>
        <taxon>Bacillati</taxon>
        <taxon>Bacillota</taxon>
        <taxon>Bacilli</taxon>
        <taxon>Bacillales</taxon>
        <taxon>Bacillaceae</taxon>
        <taxon>Shouchella</taxon>
    </lineage>
</organism>
<protein>
    <submittedName>
        <fullName evidence="4">Membrane protein YeiB</fullName>
    </submittedName>
</protein>
<dbReference type="InterPro" id="IPR052529">
    <property type="entry name" value="Bact_Transport_Assoc"/>
</dbReference>
<feature type="transmembrane region" description="Helical" evidence="1">
    <location>
        <begin position="256"/>
        <end position="277"/>
    </location>
</feature>
<name>A0ABS2SVX5_9BACI</name>
<feature type="transmembrane region" description="Helical" evidence="1">
    <location>
        <begin position="130"/>
        <end position="151"/>
    </location>
</feature>
<dbReference type="PANTHER" id="PTHR30590">
    <property type="entry name" value="INNER MEMBRANE PROTEIN"/>
    <property type="match status" value="1"/>
</dbReference>
<reference evidence="4" key="1">
    <citation type="submission" date="2021-01" db="EMBL/GenBank/DDBJ databases">
        <title>Genomic Encyclopedia of Type Strains, Phase IV (KMG-IV): sequencing the most valuable type-strain genomes for metagenomic binning, comparative biology and taxonomic classification.</title>
        <authorList>
            <person name="Goeker M."/>
        </authorList>
    </citation>
    <scope>NUCLEOTIDE SEQUENCE</scope>
    <source>
        <strain evidence="4">DSM 21943</strain>
    </source>
</reference>
<dbReference type="InterPro" id="IPR007349">
    <property type="entry name" value="DUF418"/>
</dbReference>
<dbReference type="Proteomes" id="UP001179280">
    <property type="component" value="Unassembled WGS sequence"/>
</dbReference>
<proteinExistence type="predicted"/>
<feature type="transmembrane region" description="Helical" evidence="1">
    <location>
        <begin position="184"/>
        <end position="203"/>
    </location>
</feature>
<evidence type="ECO:0000256" key="1">
    <source>
        <dbReference type="SAM" id="Phobius"/>
    </source>
</evidence>
<feature type="transmembrane region" description="Helical" evidence="1">
    <location>
        <begin position="332"/>
        <end position="353"/>
    </location>
</feature>
<feature type="transmembrane region" description="Helical" evidence="1">
    <location>
        <begin position="108"/>
        <end position="125"/>
    </location>
</feature>
<evidence type="ECO:0000313" key="4">
    <source>
        <dbReference type="EMBL" id="MBM7839375.1"/>
    </source>
</evidence>
<feature type="transmembrane region" description="Helical" evidence="1">
    <location>
        <begin position="85"/>
        <end position="102"/>
    </location>
</feature>
<dbReference type="PANTHER" id="PTHR30590:SF3">
    <property type="entry name" value="HYPOTHETICAL MEMBRANE SPANNING PROTEIN"/>
    <property type="match status" value="1"/>
</dbReference>
<feature type="domain" description="Heparan-alpha-glucosaminide N-acetyltransferase catalytic" evidence="3">
    <location>
        <begin position="5"/>
        <end position="208"/>
    </location>
</feature>
<comment type="caution">
    <text evidence="4">The sequence shown here is derived from an EMBL/GenBank/DDBJ whole genome shotgun (WGS) entry which is preliminary data.</text>
</comment>
<dbReference type="EMBL" id="JAFBCV010000008">
    <property type="protein sequence ID" value="MBM7839375.1"/>
    <property type="molecule type" value="Genomic_DNA"/>
</dbReference>
<feature type="transmembrane region" description="Helical" evidence="1">
    <location>
        <begin position="48"/>
        <end position="65"/>
    </location>
</feature>
<dbReference type="Pfam" id="PF04235">
    <property type="entry name" value="DUF418"/>
    <property type="match status" value="1"/>
</dbReference>
<feature type="transmembrane region" description="Helical" evidence="1">
    <location>
        <begin position="289"/>
        <end position="312"/>
    </location>
</feature>